<feature type="domain" description="Response regulatory" evidence="3">
    <location>
        <begin position="21"/>
        <end position="138"/>
    </location>
</feature>
<evidence type="ECO:0000313" key="5">
    <source>
        <dbReference type="Proteomes" id="UP000006695"/>
    </source>
</evidence>
<dbReference type="InterPro" id="IPR011006">
    <property type="entry name" value="CheY-like_superfamily"/>
</dbReference>
<evidence type="ECO:0000256" key="1">
    <source>
        <dbReference type="ARBA" id="ARBA00022553"/>
    </source>
</evidence>
<dbReference type="PROSITE" id="PS50110">
    <property type="entry name" value="RESPONSE_REGULATORY"/>
    <property type="match status" value="1"/>
</dbReference>
<keyword evidence="5" id="KW-1185">Reference proteome</keyword>
<dbReference type="AlphaFoldDB" id="A5GFF2"/>
<dbReference type="HOGENOM" id="CLU_000445_69_17_7"/>
<dbReference type="PANTHER" id="PTHR44591:SF3">
    <property type="entry name" value="RESPONSE REGULATORY DOMAIN-CONTAINING PROTEIN"/>
    <property type="match status" value="1"/>
</dbReference>
<keyword evidence="1 2" id="KW-0597">Phosphoprotein</keyword>
<feature type="modified residue" description="4-aspartylphosphate" evidence="2">
    <location>
        <position position="71"/>
    </location>
</feature>
<name>A5GFF2_GEOUR</name>
<dbReference type="PANTHER" id="PTHR44591">
    <property type="entry name" value="STRESS RESPONSE REGULATOR PROTEIN 1"/>
    <property type="match status" value="1"/>
</dbReference>
<dbReference type="InterPro" id="IPR001789">
    <property type="entry name" value="Sig_transdc_resp-reg_receiver"/>
</dbReference>
<dbReference type="Gene3D" id="3.40.50.2300">
    <property type="match status" value="1"/>
</dbReference>
<evidence type="ECO:0000256" key="2">
    <source>
        <dbReference type="PROSITE-ProRule" id="PRU00169"/>
    </source>
</evidence>
<dbReference type="SUPFAM" id="SSF52172">
    <property type="entry name" value="CheY-like"/>
    <property type="match status" value="1"/>
</dbReference>
<accession>A5GFF2</accession>
<organism evidence="4 5">
    <name type="scientific">Geotalea uraniireducens (strain Rf4)</name>
    <name type="common">Geobacter uraniireducens</name>
    <dbReference type="NCBI Taxonomy" id="351605"/>
    <lineage>
        <taxon>Bacteria</taxon>
        <taxon>Pseudomonadati</taxon>
        <taxon>Thermodesulfobacteriota</taxon>
        <taxon>Desulfuromonadia</taxon>
        <taxon>Geobacterales</taxon>
        <taxon>Geobacteraceae</taxon>
        <taxon>Geotalea</taxon>
    </lineage>
</organism>
<dbReference type="SMART" id="SM00448">
    <property type="entry name" value="REC"/>
    <property type="match status" value="1"/>
</dbReference>
<dbReference type="STRING" id="351605.Gura_1967"/>
<dbReference type="InterPro" id="IPR050595">
    <property type="entry name" value="Bact_response_regulator"/>
</dbReference>
<dbReference type="CDD" id="cd17546">
    <property type="entry name" value="REC_hyHK_CKI1_RcsC-like"/>
    <property type="match status" value="1"/>
</dbReference>
<reference evidence="4 5" key="1">
    <citation type="submission" date="2007-05" db="EMBL/GenBank/DDBJ databases">
        <title>Complete sequence of Geobacter uraniireducens Rf4.</title>
        <authorList>
            <consortium name="US DOE Joint Genome Institute"/>
            <person name="Copeland A."/>
            <person name="Lucas S."/>
            <person name="Lapidus A."/>
            <person name="Barry K."/>
            <person name="Detter J.C."/>
            <person name="Glavina del Rio T."/>
            <person name="Hammon N."/>
            <person name="Israni S."/>
            <person name="Dalin E."/>
            <person name="Tice H."/>
            <person name="Pitluck S."/>
            <person name="Chertkov O."/>
            <person name="Brettin T."/>
            <person name="Bruce D."/>
            <person name="Han C."/>
            <person name="Schmutz J."/>
            <person name="Larimer F."/>
            <person name="Land M."/>
            <person name="Hauser L."/>
            <person name="Kyrpides N."/>
            <person name="Mikhailova N."/>
            <person name="Shelobolina E."/>
            <person name="Aklujkar M."/>
            <person name="Lovley D."/>
            <person name="Richardson P."/>
        </authorList>
    </citation>
    <scope>NUCLEOTIDE SEQUENCE [LARGE SCALE GENOMIC DNA]</scope>
    <source>
        <strain evidence="4 5">Rf4</strain>
    </source>
</reference>
<proteinExistence type="predicted"/>
<sequence>MFLRPELMDEKIRRCRLSAKRIVVVDDSRVVLSVVTDILEAAGHNAVATQSGIEANTYIYGQHPPDLILLDVEMPLLNGDKKASIYKADLHLKKTPIILMSHKTDAEMEELCQSSGADGYILKPFEKDALLELLRKYC</sequence>
<evidence type="ECO:0000259" key="3">
    <source>
        <dbReference type="PROSITE" id="PS50110"/>
    </source>
</evidence>
<dbReference type="KEGG" id="gur:Gura_1967"/>
<evidence type="ECO:0000313" key="4">
    <source>
        <dbReference type="EMBL" id="ABQ26157.1"/>
    </source>
</evidence>
<dbReference type="GO" id="GO:0000160">
    <property type="term" value="P:phosphorelay signal transduction system"/>
    <property type="evidence" value="ECO:0007669"/>
    <property type="project" value="InterPro"/>
</dbReference>
<protein>
    <submittedName>
        <fullName evidence="4">Response regulator receiver protein</fullName>
    </submittedName>
</protein>
<dbReference type="EMBL" id="CP000698">
    <property type="protein sequence ID" value="ABQ26157.1"/>
    <property type="molecule type" value="Genomic_DNA"/>
</dbReference>
<gene>
    <name evidence="4" type="ordered locus">Gura_1967</name>
</gene>
<dbReference type="Proteomes" id="UP000006695">
    <property type="component" value="Chromosome"/>
</dbReference>
<dbReference type="Pfam" id="PF00072">
    <property type="entry name" value="Response_reg"/>
    <property type="match status" value="1"/>
</dbReference>